<dbReference type="InterPro" id="IPR001584">
    <property type="entry name" value="Integrase_cat-core"/>
</dbReference>
<dbReference type="Gene3D" id="3.30.420.10">
    <property type="entry name" value="Ribonuclease H-like superfamily/Ribonuclease H"/>
    <property type="match status" value="1"/>
</dbReference>
<dbReference type="GO" id="GO:0003676">
    <property type="term" value="F:nucleic acid binding"/>
    <property type="evidence" value="ECO:0007669"/>
    <property type="project" value="InterPro"/>
</dbReference>
<dbReference type="InterPro" id="IPR036397">
    <property type="entry name" value="RNaseH_sf"/>
</dbReference>
<dbReference type="InterPro" id="IPR015378">
    <property type="entry name" value="Transposase-like_Mu_C"/>
</dbReference>
<evidence type="ECO:0000259" key="2">
    <source>
        <dbReference type="PROSITE" id="PS50994"/>
    </source>
</evidence>
<evidence type="ECO:0000313" key="4">
    <source>
        <dbReference type="Proteomes" id="UP000008366"/>
    </source>
</evidence>
<feature type="region of interest" description="Disordered" evidence="1">
    <location>
        <begin position="594"/>
        <end position="613"/>
    </location>
</feature>
<gene>
    <name evidence="3" type="ORF">KILIM_005_00440</name>
</gene>
<dbReference type="RefSeq" id="WP_006590960.1">
    <property type="nucleotide sequence ID" value="NZ_BAHD01000005.1"/>
</dbReference>
<organism evidence="3 4">
    <name type="scientific">Kineosphaera limosa NBRC 100340</name>
    <dbReference type="NCBI Taxonomy" id="1184609"/>
    <lineage>
        <taxon>Bacteria</taxon>
        <taxon>Bacillati</taxon>
        <taxon>Actinomycetota</taxon>
        <taxon>Actinomycetes</taxon>
        <taxon>Micrococcales</taxon>
        <taxon>Dermatophilaceae</taxon>
        <taxon>Kineosphaera</taxon>
    </lineage>
</organism>
<dbReference type="Gene3D" id="1.10.10.60">
    <property type="entry name" value="Homeodomain-like"/>
    <property type="match status" value="1"/>
</dbReference>
<comment type="caution">
    <text evidence="3">The sequence shown here is derived from an EMBL/GenBank/DDBJ whole genome shotgun (WGS) entry which is preliminary data.</text>
</comment>
<dbReference type="EMBL" id="BAHD01000005">
    <property type="protein sequence ID" value="GAB94427.1"/>
    <property type="molecule type" value="Genomic_DNA"/>
</dbReference>
<dbReference type="PANTHER" id="PTHR35004:SF6">
    <property type="entry name" value="TRANSPOSASE"/>
    <property type="match status" value="1"/>
</dbReference>
<evidence type="ECO:0000313" key="3">
    <source>
        <dbReference type="EMBL" id="GAB94427.1"/>
    </source>
</evidence>
<dbReference type="eggNOG" id="COG2801">
    <property type="taxonomic scope" value="Bacteria"/>
</dbReference>
<feature type="region of interest" description="Disordered" evidence="1">
    <location>
        <begin position="506"/>
        <end position="586"/>
    </location>
</feature>
<feature type="compositionally biased region" description="Low complexity" evidence="1">
    <location>
        <begin position="523"/>
        <end position="538"/>
    </location>
</feature>
<dbReference type="AlphaFoldDB" id="K6WQP6"/>
<dbReference type="STRING" id="1184609.KILIM_005_00440"/>
<name>K6WQP6_9MICO</name>
<dbReference type="Proteomes" id="UP000008366">
    <property type="component" value="Unassembled WGS sequence"/>
</dbReference>
<evidence type="ECO:0000256" key="1">
    <source>
        <dbReference type="SAM" id="MobiDB-lite"/>
    </source>
</evidence>
<dbReference type="GO" id="GO:0015074">
    <property type="term" value="P:DNA integration"/>
    <property type="evidence" value="ECO:0007669"/>
    <property type="project" value="InterPro"/>
</dbReference>
<feature type="domain" description="Integrase catalytic" evidence="2">
    <location>
        <begin position="170"/>
        <end position="377"/>
    </location>
</feature>
<dbReference type="InterPro" id="IPR012337">
    <property type="entry name" value="RNaseH-like_sf"/>
</dbReference>
<dbReference type="SUPFAM" id="SSF53098">
    <property type="entry name" value="Ribonuclease H-like"/>
    <property type="match status" value="1"/>
</dbReference>
<dbReference type="PROSITE" id="PS50994">
    <property type="entry name" value="INTEGRASE"/>
    <property type="match status" value="1"/>
</dbReference>
<proteinExistence type="predicted"/>
<accession>K6WQP6</accession>
<reference evidence="3 4" key="1">
    <citation type="submission" date="2012-08" db="EMBL/GenBank/DDBJ databases">
        <title>Whole genome shotgun sequence of Kineosphaera limosa NBRC 100340.</title>
        <authorList>
            <person name="Yoshida I."/>
            <person name="Isaki S."/>
            <person name="Hosoyama A."/>
            <person name="Tsuchikane K."/>
            <person name="Katsumata H."/>
            <person name="Ando Y."/>
            <person name="Ohji S."/>
            <person name="Hamada M."/>
            <person name="Tamura T."/>
            <person name="Yamazoe A."/>
            <person name="Yamazaki S."/>
            <person name="Fujita N."/>
        </authorList>
    </citation>
    <scope>NUCLEOTIDE SEQUENCE [LARGE SCALE GENOMIC DNA]</scope>
    <source>
        <strain evidence="3 4">NBRC 100340</strain>
    </source>
</reference>
<protein>
    <submittedName>
        <fullName evidence="3">Putative transposase</fullName>
    </submittedName>
</protein>
<keyword evidence="4" id="KW-1185">Reference proteome</keyword>
<sequence>MHDDAVDDDVVPERGLLTVSDEVWALAVHRAEVIGPLADAGTVGGDAVEAAANQLGISRRQVYVLLHRWREGQGVVSDLIPGRSSGGRGGQRLSAAVEAVIREVLGKHYLTRQRKKTAAVHREIMRTCRTRGLPVPSRGVIMRRIAALDPRAGTVAREGRDAARPLESAGGRVPPVSGVLEQVQIDHTVVDLIVVDERHRLPIGRPYVTVAIDVFSRSIVGLVITLEAPSALSVGLCLAHMVTDKRAWVERLGIEVDWPMAGKPGELFMDNAAEFKSEALRRGCQEHGITLRYRPPGRPHYGGIVERVIGTLMEMIHELPGTTFSNPAQRGDYDSEAKAVLTVAELEKWLALAVASYHGQVHSTIGQTPQARWAAGTAKTPVVTVANETAFLVDFLPVFRRTLTRTGFVIDHVHYFSDALKPWIARRNRLDRFVIRRDPRDFSRIWVLDPEGASYLSVPYRTLSHPAVSVWEHRAAVERLRAEGRAQVDEEALFRMVEQMRTITDTAGSITRKARRDAERRSNAGAAASRAKPAAAKARYQRRCPLQGTRHHPPDPLPPRLTHRRTPRGRTQAPGQGPQQGSQVTSVVRNLRTSMSGVRSRDSRTPAGGLPPLSYFVSGRLGLWASREKAARVPPQPAGGL</sequence>
<feature type="compositionally biased region" description="Low complexity" evidence="1">
    <location>
        <begin position="569"/>
        <end position="586"/>
    </location>
</feature>
<dbReference type="Pfam" id="PF09299">
    <property type="entry name" value="Mu-transpos_C"/>
    <property type="match status" value="1"/>
</dbReference>
<dbReference type="PANTHER" id="PTHR35004">
    <property type="entry name" value="TRANSPOSASE RV3428C-RELATED"/>
    <property type="match status" value="1"/>
</dbReference>